<dbReference type="EMBL" id="CP051180">
    <property type="protein sequence ID" value="QIZ76780.1"/>
    <property type="molecule type" value="Genomic_DNA"/>
</dbReference>
<evidence type="ECO:0000259" key="6">
    <source>
        <dbReference type="Pfam" id="PF00669"/>
    </source>
</evidence>
<protein>
    <submittedName>
        <fullName evidence="7">Flagellar hook-associated protein FlgL</fullName>
    </submittedName>
</protein>
<dbReference type="PANTHER" id="PTHR42792">
    <property type="entry name" value="FLAGELLIN"/>
    <property type="match status" value="1"/>
</dbReference>
<evidence type="ECO:0000256" key="3">
    <source>
        <dbReference type="ARBA" id="ARBA00005709"/>
    </source>
</evidence>
<evidence type="ECO:0000256" key="5">
    <source>
        <dbReference type="ARBA" id="ARBA00023143"/>
    </source>
</evidence>
<name>A0A6H1UDV8_9GAMM</name>
<keyword evidence="5" id="KW-0975">Bacterial flagellum</keyword>
<dbReference type="RefSeq" id="WP_168660041.1">
    <property type="nucleotide sequence ID" value="NZ_CP051180.1"/>
</dbReference>
<reference evidence="7 8" key="1">
    <citation type="submission" date="2020-04" db="EMBL/GenBank/DDBJ databases">
        <title>Ferrimonas sp. S7 isolated from sea water.</title>
        <authorList>
            <person name="Bae S.S."/>
            <person name="Baek K."/>
        </authorList>
    </citation>
    <scope>NUCLEOTIDE SEQUENCE [LARGE SCALE GENOMIC DNA]</scope>
    <source>
        <strain evidence="7 8">S7</strain>
    </source>
</reference>
<dbReference type="SUPFAM" id="SSF64518">
    <property type="entry name" value="Phase 1 flagellin"/>
    <property type="match status" value="1"/>
</dbReference>
<evidence type="ECO:0000256" key="1">
    <source>
        <dbReference type="ARBA" id="ARBA00004365"/>
    </source>
</evidence>
<keyword evidence="7" id="KW-0969">Cilium</keyword>
<dbReference type="InterPro" id="IPR001029">
    <property type="entry name" value="Flagellin_N"/>
</dbReference>
<dbReference type="GO" id="GO:0009424">
    <property type="term" value="C:bacterial-type flagellum hook"/>
    <property type="evidence" value="ECO:0007669"/>
    <property type="project" value="InterPro"/>
</dbReference>
<dbReference type="GO" id="GO:0071973">
    <property type="term" value="P:bacterial-type flagellum-dependent cell motility"/>
    <property type="evidence" value="ECO:0007669"/>
    <property type="project" value="InterPro"/>
</dbReference>
<dbReference type="InterPro" id="IPR001492">
    <property type="entry name" value="Flagellin"/>
</dbReference>
<gene>
    <name evidence="7" type="primary">flgL</name>
    <name evidence="7" type="ORF">HER31_07770</name>
</gene>
<dbReference type="PANTHER" id="PTHR42792:SF1">
    <property type="entry name" value="FLAGELLAR HOOK-ASSOCIATED PROTEIN 3"/>
    <property type="match status" value="1"/>
</dbReference>
<accession>A0A6H1UDV8</accession>
<keyword evidence="7" id="KW-0966">Cell projection</keyword>
<comment type="subcellular location">
    <subcellularLocation>
        <location evidence="1">Bacterial flagellum</location>
    </subcellularLocation>
    <subcellularLocation>
        <location evidence="2">Secreted</location>
    </subcellularLocation>
</comment>
<comment type="similarity">
    <text evidence="3">Belongs to the bacterial flagellin family.</text>
</comment>
<dbReference type="InterPro" id="IPR013384">
    <property type="entry name" value="Flagell_FlgL"/>
</dbReference>
<feature type="domain" description="Flagellin N-terminal" evidence="6">
    <location>
        <begin position="8"/>
        <end position="141"/>
    </location>
</feature>
<dbReference type="GO" id="GO:0005198">
    <property type="term" value="F:structural molecule activity"/>
    <property type="evidence" value="ECO:0007669"/>
    <property type="project" value="InterPro"/>
</dbReference>
<evidence type="ECO:0000256" key="2">
    <source>
        <dbReference type="ARBA" id="ARBA00004613"/>
    </source>
</evidence>
<dbReference type="NCBIfam" id="TIGR02550">
    <property type="entry name" value="flagell_flgL"/>
    <property type="match status" value="1"/>
</dbReference>
<organism evidence="7 8">
    <name type="scientific">Ferrimonas lipolytica</name>
    <dbReference type="NCBI Taxonomy" id="2724191"/>
    <lineage>
        <taxon>Bacteria</taxon>
        <taxon>Pseudomonadati</taxon>
        <taxon>Pseudomonadota</taxon>
        <taxon>Gammaproteobacteria</taxon>
        <taxon>Alteromonadales</taxon>
        <taxon>Ferrimonadaceae</taxon>
        <taxon>Ferrimonas</taxon>
    </lineage>
</organism>
<evidence type="ECO:0000313" key="7">
    <source>
        <dbReference type="EMBL" id="QIZ76780.1"/>
    </source>
</evidence>
<keyword evidence="7" id="KW-0282">Flagellum</keyword>
<keyword evidence="4" id="KW-0964">Secreted</keyword>
<evidence type="ECO:0000256" key="4">
    <source>
        <dbReference type="ARBA" id="ARBA00022525"/>
    </source>
</evidence>
<dbReference type="Pfam" id="PF00669">
    <property type="entry name" value="Flagellin_N"/>
    <property type="match status" value="1"/>
</dbReference>
<dbReference type="KEGG" id="fes:HER31_07770"/>
<sequence length="304" mass="33242">MRVASQQLYTSSVYSMQQTTQAITDTMLQMSYGKSILAPSDDPIGAVKVMGLESDTNQANQYLDNISTLSDYYGRAESTLLSMNDTLLRATEIVTAAGSSTTTAEGRQAYAEELRSIQSSLVDFANSQDDNGNYLFAGNATTTEPVTIDSNGDYVYAGNSDTREVPISESSSLEVNYPGDELFFSGTNDIFNELNDYIEVLEDPTLSPGDPQFDAAQAEMTAVLDETRGSINSAMTSMGSKQNTLTMMETHHKDMVLYNSKVIGETEDLDYAEAMTDYTQNLTVLQATQSTYVKIANLSLFNEM</sequence>
<proteinExistence type="inferred from homology"/>
<evidence type="ECO:0000313" key="8">
    <source>
        <dbReference type="Proteomes" id="UP000501602"/>
    </source>
</evidence>
<dbReference type="AlphaFoldDB" id="A0A6H1UDV8"/>
<dbReference type="GO" id="GO:0005576">
    <property type="term" value="C:extracellular region"/>
    <property type="evidence" value="ECO:0007669"/>
    <property type="project" value="UniProtKB-SubCell"/>
</dbReference>
<dbReference type="Gene3D" id="1.20.1330.10">
    <property type="entry name" value="f41 fragment of flagellin, N-terminal domain"/>
    <property type="match status" value="1"/>
</dbReference>
<dbReference type="Proteomes" id="UP000501602">
    <property type="component" value="Chromosome"/>
</dbReference>
<keyword evidence="8" id="KW-1185">Reference proteome</keyword>